<feature type="binding site" evidence="18">
    <location>
        <begin position="60"/>
        <end position="64"/>
    </location>
    <ligand>
        <name>(6S)-NADPHX</name>
        <dbReference type="ChEBI" id="CHEBI:64076"/>
    </ligand>
</feature>
<evidence type="ECO:0000256" key="16">
    <source>
        <dbReference type="ARBA" id="ARBA00049209"/>
    </source>
</evidence>
<feature type="domain" description="YjeF C-terminal" evidence="20">
    <location>
        <begin position="223"/>
        <end position="491"/>
    </location>
</feature>
<dbReference type="Pfam" id="PF03853">
    <property type="entry name" value="YjeF_N"/>
    <property type="match status" value="1"/>
</dbReference>
<keyword evidence="10 17" id="KW-0520">NAD</keyword>
<feature type="binding site" evidence="17">
    <location>
        <position position="319"/>
    </location>
    <ligand>
        <name>(6S)-NADPHX</name>
        <dbReference type="ChEBI" id="CHEBI:64076"/>
    </ligand>
</feature>
<comment type="cofactor">
    <cofactor evidence="18 19">
        <name>K(+)</name>
        <dbReference type="ChEBI" id="CHEBI:29103"/>
    </cofactor>
    <text evidence="18 19">Binds 1 potassium ion per subunit.</text>
</comment>
<dbReference type="InterPro" id="IPR029056">
    <property type="entry name" value="Ribokinase-like"/>
</dbReference>
<comment type="catalytic activity">
    <reaction evidence="15 17 19">
        <text>(6S)-NADHX + ADP = AMP + phosphate + NADH + H(+)</text>
        <dbReference type="Rhea" id="RHEA:32223"/>
        <dbReference type="ChEBI" id="CHEBI:15378"/>
        <dbReference type="ChEBI" id="CHEBI:43474"/>
        <dbReference type="ChEBI" id="CHEBI:57945"/>
        <dbReference type="ChEBI" id="CHEBI:64074"/>
        <dbReference type="ChEBI" id="CHEBI:456215"/>
        <dbReference type="ChEBI" id="CHEBI:456216"/>
        <dbReference type="EC" id="4.2.1.136"/>
    </reaction>
</comment>
<feature type="binding site" evidence="17">
    <location>
        <position position="432"/>
    </location>
    <ligand>
        <name>AMP</name>
        <dbReference type="ChEBI" id="CHEBI:456215"/>
    </ligand>
</feature>
<dbReference type="PROSITE" id="PS51383">
    <property type="entry name" value="YJEF_C_3"/>
    <property type="match status" value="1"/>
</dbReference>
<dbReference type="EC" id="4.2.1.136" evidence="19"/>
<evidence type="ECO:0000256" key="4">
    <source>
        <dbReference type="ARBA" id="ARBA00009524"/>
    </source>
</evidence>
<evidence type="ECO:0000259" key="21">
    <source>
        <dbReference type="PROSITE" id="PS51385"/>
    </source>
</evidence>
<feature type="binding site" evidence="17">
    <location>
        <position position="258"/>
    </location>
    <ligand>
        <name>(6S)-NADPHX</name>
        <dbReference type="ChEBI" id="CHEBI:64076"/>
    </ligand>
</feature>
<comment type="catalytic activity">
    <reaction evidence="16 17 19">
        <text>(6S)-NADPHX + ADP = AMP + phosphate + NADPH + H(+)</text>
        <dbReference type="Rhea" id="RHEA:32235"/>
        <dbReference type="ChEBI" id="CHEBI:15378"/>
        <dbReference type="ChEBI" id="CHEBI:43474"/>
        <dbReference type="ChEBI" id="CHEBI:57783"/>
        <dbReference type="ChEBI" id="CHEBI:64076"/>
        <dbReference type="ChEBI" id="CHEBI:456215"/>
        <dbReference type="ChEBI" id="CHEBI:456216"/>
        <dbReference type="EC" id="4.2.1.136"/>
    </reaction>
</comment>
<protein>
    <recommendedName>
        <fullName evidence="19">Bifunctional NAD(P)H-hydrate repair enzyme</fullName>
    </recommendedName>
    <alternativeName>
        <fullName evidence="19">Nicotinamide nucleotide repair protein</fullName>
    </alternativeName>
    <domain>
        <recommendedName>
            <fullName evidence="19">ADP-dependent (S)-NAD(P)H-hydrate dehydratase</fullName>
            <ecNumber evidence="19">4.2.1.136</ecNumber>
        </recommendedName>
        <alternativeName>
            <fullName evidence="19">ADP-dependent NAD(P)HX dehydratase</fullName>
        </alternativeName>
    </domain>
    <domain>
        <recommendedName>
            <fullName evidence="19">NAD(P)H-hydrate epimerase</fullName>
            <ecNumber evidence="19">5.1.99.6</ecNumber>
        </recommendedName>
    </domain>
</protein>
<evidence type="ECO:0000256" key="18">
    <source>
        <dbReference type="HAMAP-Rule" id="MF_01966"/>
    </source>
</evidence>
<evidence type="ECO:0000259" key="20">
    <source>
        <dbReference type="PROSITE" id="PS51383"/>
    </source>
</evidence>
<evidence type="ECO:0000256" key="3">
    <source>
        <dbReference type="ARBA" id="ARBA00006001"/>
    </source>
</evidence>
<comment type="function">
    <text evidence="18">Catalyzes the epimerization of the S- and R-forms of NAD(P)HX, a damaged form of NAD(P)H that is a result of enzymatic or heat-dependent hydration. This is a prerequisite for the S-specific NAD(P)H-hydrate dehydratase to allow the repair of both epimers of NAD(P)HX.</text>
</comment>
<dbReference type="Gene3D" id="3.40.50.10260">
    <property type="entry name" value="YjeF N-terminal domain"/>
    <property type="match status" value="1"/>
</dbReference>
<dbReference type="InterPro" id="IPR030677">
    <property type="entry name" value="Nnr"/>
</dbReference>
<reference evidence="23" key="1">
    <citation type="journal article" date="2019" name="Int. J. Syst. Evol. Microbiol.">
        <title>The Global Catalogue of Microorganisms (GCM) 10K type strain sequencing project: providing services to taxonomists for standard genome sequencing and annotation.</title>
        <authorList>
            <consortium name="The Broad Institute Genomics Platform"/>
            <consortium name="The Broad Institute Genome Sequencing Center for Infectious Disease"/>
            <person name="Wu L."/>
            <person name="Ma J."/>
        </authorList>
    </citation>
    <scope>NUCLEOTIDE SEQUENCE [LARGE SCALE GENOMIC DNA]</scope>
    <source>
        <strain evidence="23">KCTC 42211</strain>
    </source>
</reference>
<dbReference type="RefSeq" id="WP_386711843.1">
    <property type="nucleotide sequence ID" value="NZ_JBHRYF010000009.1"/>
</dbReference>
<evidence type="ECO:0000256" key="13">
    <source>
        <dbReference type="ARBA" id="ARBA00023268"/>
    </source>
</evidence>
<dbReference type="EMBL" id="JBHRYF010000009">
    <property type="protein sequence ID" value="MFC3661094.1"/>
    <property type="molecule type" value="Genomic_DNA"/>
</dbReference>
<dbReference type="PROSITE" id="PS51385">
    <property type="entry name" value="YJEF_N"/>
    <property type="match status" value="1"/>
</dbReference>
<feature type="binding site" evidence="18">
    <location>
        <position position="156"/>
    </location>
    <ligand>
        <name>(6S)-NADPHX</name>
        <dbReference type="ChEBI" id="CHEBI:64076"/>
    </ligand>
</feature>
<evidence type="ECO:0000256" key="15">
    <source>
        <dbReference type="ARBA" id="ARBA00048238"/>
    </source>
</evidence>
<dbReference type="SUPFAM" id="SSF64153">
    <property type="entry name" value="YjeF N-terminal domain-like"/>
    <property type="match status" value="1"/>
</dbReference>
<evidence type="ECO:0000256" key="2">
    <source>
        <dbReference type="ARBA" id="ARBA00000909"/>
    </source>
</evidence>
<feature type="domain" description="YjeF N-terminal" evidence="21">
    <location>
        <begin position="13"/>
        <end position="213"/>
    </location>
</feature>
<dbReference type="EC" id="5.1.99.6" evidence="19"/>
<dbReference type="NCBIfam" id="TIGR00196">
    <property type="entry name" value="yjeF_cterm"/>
    <property type="match status" value="1"/>
</dbReference>
<comment type="function">
    <text evidence="14 19">Bifunctional enzyme that catalyzes the epimerization of the S- and R-forms of NAD(P)HX and the dehydration of the S-form of NAD(P)HX at the expense of ADP, which is converted to AMP. This allows the repair of both epimers of NAD(P)HX, a damaged form of NAD(P)H that is a result of enzymatic or heat-dependent hydration.</text>
</comment>
<feature type="binding site" evidence="17">
    <location>
        <position position="366"/>
    </location>
    <ligand>
        <name>(6S)-NADPHX</name>
        <dbReference type="ChEBI" id="CHEBI:64076"/>
    </ligand>
</feature>
<dbReference type="InterPro" id="IPR017953">
    <property type="entry name" value="Carbohydrate_kinase_pred_CS"/>
</dbReference>
<keyword evidence="8 17" id="KW-0521">NADP</keyword>
<evidence type="ECO:0000256" key="14">
    <source>
        <dbReference type="ARBA" id="ARBA00025153"/>
    </source>
</evidence>
<proteinExistence type="inferred from homology"/>
<dbReference type="Proteomes" id="UP001595724">
    <property type="component" value="Unassembled WGS sequence"/>
</dbReference>
<comment type="catalytic activity">
    <reaction evidence="1 18 19">
        <text>(6R)-NADHX = (6S)-NADHX</text>
        <dbReference type="Rhea" id="RHEA:32215"/>
        <dbReference type="ChEBI" id="CHEBI:64074"/>
        <dbReference type="ChEBI" id="CHEBI:64075"/>
        <dbReference type="EC" id="5.1.99.6"/>
    </reaction>
</comment>
<feature type="binding site" evidence="18">
    <location>
        <position position="123"/>
    </location>
    <ligand>
        <name>K(+)</name>
        <dbReference type="ChEBI" id="CHEBI:29103"/>
    </ligand>
</feature>
<comment type="cofactor">
    <cofactor evidence="17">
        <name>Mg(2+)</name>
        <dbReference type="ChEBI" id="CHEBI:18420"/>
    </cofactor>
</comment>
<feature type="binding site" evidence="18">
    <location>
        <position position="61"/>
    </location>
    <ligand>
        <name>K(+)</name>
        <dbReference type="ChEBI" id="CHEBI:29103"/>
    </ligand>
</feature>
<evidence type="ECO:0000256" key="10">
    <source>
        <dbReference type="ARBA" id="ARBA00023027"/>
    </source>
</evidence>
<comment type="similarity">
    <text evidence="18">Belongs to the NnrE/AIBP family.</text>
</comment>
<comment type="caution">
    <text evidence="22">The sequence shown here is derived from an EMBL/GenBank/DDBJ whole genome shotgun (WGS) entry which is preliminary data.</text>
</comment>
<feature type="binding site" evidence="18">
    <location>
        <begin position="127"/>
        <end position="133"/>
    </location>
    <ligand>
        <name>(6S)-NADPHX</name>
        <dbReference type="ChEBI" id="CHEBI:64076"/>
    </ligand>
</feature>
<evidence type="ECO:0000256" key="19">
    <source>
        <dbReference type="PIRNR" id="PIRNR017184"/>
    </source>
</evidence>
<evidence type="ECO:0000256" key="9">
    <source>
        <dbReference type="ARBA" id="ARBA00022958"/>
    </source>
</evidence>
<evidence type="ECO:0000313" key="23">
    <source>
        <dbReference type="Proteomes" id="UP001595724"/>
    </source>
</evidence>
<dbReference type="HAMAP" id="MF_01966">
    <property type="entry name" value="NADHX_epimerase"/>
    <property type="match status" value="1"/>
</dbReference>
<comment type="similarity">
    <text evidence="17">Belongs to the NnrD/CARKD family.</text>
</comment>
<accession>A0ABV7UWQ6</accession>
<evidence type="ECO:0000256" key="12">
    <source>
        <dbReference type="ARBA" id="ARBA00023239"/>
    </source>
</evidence>
<keyword evidence="5 18" id="KW-0479">Metal-binding</keyword>
<evidence type="ECO:0000256" key="1">
    <source>
        <dbReference type="ARBA" id="ARBA00000013"/>
    </source>
</evidence>
<dbReference type="NCBIfam" id="TIGR00197">
    <property type="entry name" value="yjeF_nterm"/>
    <property type="match status" value="1"/>
</dbReference>
<sequence>MSGSFPLYDNAALREAEKRAASRSGDDFVLMQRAGQAAWHCVLAHWSQARRTVVVCGPGNNGGDGYAMARHAREAGCEVRVVRLPTHLPRSAVARRAEHEYREAGGQVVDFTGRIEDAELVVDALFGIGLAREPDIATATLIEAMNAAGVPVLALDVPSGVDAGTGGVPGVAVRATRTLQFLGAHVGLATGAALDHVGVRELAALGVDGDILPTQAAVAEAIHPRSLSRFLPPRRRNSHKGESGRVLCVGGDHGKGGAVMLCVEAALRSGAGLVDVATRAVHVQPLLSQRPEAMAHAVEVADEVDGLACAADVIAVGPGLGQDAWGRALLSRLIDCGKALVIDADALNLLAASPRPLRADSVLTPHPGEAARLLGNATHEVQADRRASAQALCERYRCKIVLKGAGTVVASPGRMPVIIDAGNPGMAVGGMGDVLTGVIAALRAQGLEAFDAACCGALLHGAAGDVAARDGGERGLLPSDLLLPLRRLANP</sequence>
<dbReference type="SUPFAM" id="SSF53613">
    <property type="entry name" value="Ribokinase-like"/>
    <property type="match status" value="1"/>
</dbReference>
<dbReference type="InterPro" id="IPR036652">
    <property type="entry name" value="YjeF_N_dom_sf"/>
</dbReference>
<comment type="similarity">
    <text evidence="4 19">In the C-terminal section; belongs to the NnrD/CARKD family.</text>
</comment>
<evidence type="ECO:0000256" key="5">
    <source>
        <dbReference type="ARBA" id="ARBA00022723"/>
    </source>
</evidence>
<keyword evidence="23" id="KW-1185">Reference proteome</keyword>
<comment type="function">
    <text evidence="17">Catalyzes the dehydration of the S-form of NAD(P)HX at the expense of ADP, which is converted to AMP. Together with NAD(P)HX epimerase, which catalyzes the epimerization of the S- and R-forms, the enzyme allows the repair of both epimers of NAD(P)HX, a damaged form of NAD(P)H that is a result of enzymatic or heat-dependent hydration.</text>
</comment>
<name>A0ABV7UWQ6_9GAMM</name>
<organism evidence="22 23">
    <name type="scientific">Luteimonas notoginsengisoli</name>
    <dbReference type="NCBI Taxonomy" id="1578200"/>
    <lineage>
        <taxon>Bacteria</taxon>
        <taxon>Pseudomonadati</taxon>
        <taxon>Pseudomonadota</taxon>
        <taxon>Gammaproteobacteria</taxon>
        <taxon>Lysobacterales</taxon>
        <taxon>Lysobacteraceae</taxon>
        <taxon>Luteimonas</taxon>
    </lineage>
</organism>
<dbReference type="Gene3D" id="3.40.1190.20">
    <property type="match status" value="1"/>
</dbReference>
<dbReference type="PROSITE" id="PS01049">
    <property type="entry name" value="YJEF_C_1"/>
    <property type="match status" value="1"/>
</dbReference>
<gene>
    <name evidence="17" type="primary">nnrD</name>
    <name evidence="18" type="synonym">nnrE</name>
    <name evidence="22" type="ORF">ACFOM9_13575</name>
</gene>
<dbReference type="InterPro" id="IPR004443">
    <property type="entry name" value="YjeF_N_dom"/>
</dbReference>
<comment type="similarity">
    <text evidence="3 19">In the N-terminal section; belongs to the NnrE/AIBP family.</text>
</comment>
<evidence type="ECO:0000256" key="17">
    <source>
        <dbReference type="HAMAP-Rule" id="MF_01965"/>
    </source>
</evidence>
<dbReference type="CDD" id="cd01171">
    <property type="entry name" value="YXKO-related"/>
    <property type="match status" value="1"/>
</dbReference>
<keyword evidence="9 18" id="KW-0630">Potassium</keyword>
<dbReference type="HAMAP" id="MF_01965">
    <property type="entry name" value="NADHX_dehydratase"/>
    <property type="match status" value="1"/>
</dbReference>
<keyword evidence="12 17" id="KW-0456">Lyase</keyword>
<dbReference type="InterPro" id="IPR000631">
    <property type="entry name" value="CARKD"/>
</dbReference>
<evidence type="ECO:0000256" key="7">
    <source>
        <dbReference type="ARBA" id="ARBA00022840"/>
    </source>
</evidence>
<comment type="subunit">
    <text evidence="17">Homotetramer.</text>
</comment>
<evidence type="ECO:0000313" key="22">
    <source>
        <dbReference type="EMBL" id="MFC3661094.1"/>
    </source>
</evidence>
<dbReference type="PANTHER" id="PTHR12592">
    <property type="entry name" value="ATP-DEPENDENT (S)-NAD(P)H-HYDRATE DEHYDRATASE FAMILY MEMBER"/>
    <property type="match status" value="1"/>
</dbReference>
<comment type="caution">
    <text evidence="18">Lacks conserved residue(s) required for the propagation of feature annotation.</text>
</comment>
<evidence type="ECO:0000256" key="8">
    <source>
        <dbReference type="ARBA" id="ARBA00022857"/>
    </source>
</evidence>
<keyword evidence="11 18" id="KW-0413">Isomerase</keyword>
<feature type="binding site" evidence="17">
    <location>
        <position position="433"/>
    </location>
    <ligand>
        <name>(6S)-NADPHX</name>
        <dbReference type="ChEBI" id="CHEBI:64076"/>
    </ligand>
</feature>
<feature type="binding site" evidence="17">
    <location>
        <begin position="403"/>
        <end position="407"/>
    </location>
    <ligand>
        <name>AMP</name>
        <dbReference type="ChEBI" id="CHEBI:456215"/>
    </ligand>
</feature>
<keyword evidence="13" id="KW-0511">Multifunctional enzyme</keyword>
<dbReference type="PIRSF" id="PIRSF017184">
    <property type="entry name" value="Nnr"/>
    <property type="match status" value="1"/>
</dbReference>
<keyword evidence="7 17" id="KW-0067">ATP-binding</keyword>
<comment type="catalytic activity">
    <reaction evidence="2 18 19">
        <text>(6R)-NADPHX = (6S)-NADPHX</text>
        <dbReference type="Rhea" id="RHEA:32227"/>
        <dbReference type="ChEBI" id="CHEBI:64076"/>
        <dbReference type="ChEBI" id="CHEBI:64077"/>
        <dbReference type="EC" id="5.1.99.6"/>
    </reaction>
</comment>
<dbReference type="Pfam" id="PF01256">
    <property type="entry name" value="Carb_kinase"/>
    <property type="match status" value="1"/>
</dbReference>
<evidence type="ECO:0000256" key="11">
    <source>
        <dbReference type="ARBA" id="ARBA00023235"/>
    </source>
</evidence>
<evidence type="ECO:0000256" key="6">
    <source>
        <dbReference type="ARBA" id="ARBA00022741"/>
    </source>
</evidence>
<dbReference type="PROSITE" id="PS01050">
    <property type="entry name" value="YJEF_C_2"/>
    <property type="match status" value="1"/>
</dbReference>
<feature type="binding site" evidence="18">
    <location>
        <position position="159"/>
    </location>
    <ligand>
        <name>K(+)</name>
        <dbReference type="ChEBI" id="CHEBI:29103"/>
    </ligand>
</feature>
<keyword evidence="6 17" id="KW-0547">Nucleotide-binding</keyword>
<dbReference type="PANTHER" id="PTHR12592:SF0">
    <property type="entry name" value="ATP-DEPENDENT (S)-NAD(P)H-HYDRATE DEHYDRATASE"/>
    <property type="match status" value="1"/>
</dbReference>